<evidence type="ECO:0000256" key="1">
    <source>
        <dbReference type="ARBA" id="ARBA00006485"/>
    </source>
</evidence>
<dbReference type="Pfam" id="PF03114">
    <property type="entry name" value="BAR"/>
    <property type="match status" value="1"/>
</dbReference>
<feature type="region of interest" description="Disordered" evidence="13">
    <location>
        <begin position="1046"/>
        <end position="1699"/>
    </location>
</feature>
<feature type="compositionally biased region" description="Pro residues" evidence="13">
    <location>
        <begin position="1604"/>
        <end position="1617"/>
    </location>
</feature>
<dbReference type="InterPro" id="IPR050108">
    <property type="entry name" value="CDK"/>
</dbReference>
<feature type="compositionally biased region" description="Basic and acidic residues" evidence="13">
    <location>
        <begin position="322"/>
        <end position="333"/>
    </location>
</feature>
<dbReference type="PANTHER" id="PTHR24056">
    <property type="entry name" value="CELL DIVISION PROTEIN KINASE"/>
    <property type="match status" value="1"/>
</dbReference>
<dbReference type="GO" id="GO:0005524">
    <property type="term" value="F:ATP binding"/>
    <property type="evidence" value="ECO:0007669"/>
    <property type="project" value="UniProtKB-UniRule"/>
</dbReference>
<feature type="region of interest" description="Disordered" evidence="13">
    <location>
        <begin position="270"/>
        <end position="522"/>
    </location>
</feature>
<dbReference type="InterPro" id="IPR001452">
    <property type="entry name" value="SH3_domain"/>
</dbReference>
<evidence type="ECO:0000256" key="11">
    <source>
        <dbReference type="PROSITE-ProRule" id="PRU00192"/>
    </source>
</evidence>
<evidence type="ECO:0000256" key="4">
    <source>
        <dbReference type="ARBA" id="ARBA00022679"/>
    </source>
</evidence>
<comment type="catalytic activity">
    <reaction evidence="10">
        <text>[DNA-directed RNA polymerase] + ATP = phospho-[DNA-directed RNA polymerase] + ADP + H(+)</text>
        <dbReference type="Rhea" id="RHEA:10216"/>
        <dbReference type="Rhea" id="RHEA-COMP:11321"/>
        <dbReference type="Rhea" id="RHEA-COMP:11322"/>
        <dbReference type="ChEBI" id="CHEBI:15378"/>
        <dbReference type="ChEBI" id="CHEBI:30616"/>
        <dbReference type="ChEBI" id="CHEBI:43176"/>
        <dbReference type="ChEBI" id="CHEBI:68546"/>
        <dbReference type="ChEBI" id="CHEBI:456216"/>
        <dbReference type="EC" id="2.7.11.23"/>
    </reaction>
</comment>
<feature type="compositionally biased region" description="Basic and acidic residues" evidence="13">
    <location>
        <begin position="1363"/>
        <end position="1376"/>
    </location>
</feature>
<comment type="similarity">
    <text evidence="1">Belongs to the protein kinase superfamily. CMGC Ser/Thr protein kinase family. CDC2/CDKX subfamily.</text>
</comment>
<evidence type="ECO:0000256" key="5">
    <source>
        <dbReference type="ARBA" id="ARBA00022741"/>
    </source>
</evidence>
<keyword evidence="3" id="KW-0723">Serine/threonine-protein kinase</keyword>
<name>A0A9P5SNV8_9FUNG</name>
<feature type="compositionally biased region" description="Low complexity" evidence="13">
    <location>
        <begin position="32"/>
        <end position="56"/>
    </location>
</feature>
<comment type="catalytic activity">
    <reaction evidence="9">
        <text>L-seryl-[protein] + ATP = O-phospho-L-seryl-[protein] + ADP + H(+)</text>
        <dbReference type="Rhea" id="RHEA:17989"/>
        <dbReference type="Rhea" id="RHEA-COMP:9863"/>
        <dbReference type="Rhea" id="RHEA-COMP:11604"/>
        <dbReference type="ChEBI" id="CHEBI:15378"/>
        <dbReference type="ChEBI" id="CHEBI:29999"/>
        <dbReference type="ChEBI" id="CHEBI:30616"/>
        <dbReference type="ChEBI" id="CHEBI:83421"/>
        <dbReference type="ChEBI" id="CHEBI:456216"/>
        <dbReference type="EC" id="2.7.11.22"/>
    </reaction>
</comment>
<feature type="compositionally biased region" description="Polar residues" evidence="13">
    <location>
        <begin position="937"/>
        <end position="946"/>
    </location>
</feature>
<feature type="domain" description="BAR" evidence="17">
    <location>
        <begin position="1913"/>
        <end position="2130"/>
    </location>
</feature>
<evidence type="ECO:0000256" key="13">
    <source>
        <dbReference type="SAM" id="MobiDB-lite"/>
    </source>
</evidence>
<feature type="region of interest" description="Disordered" evidence="13">
    <location>
        <begin position="2183"/>
        <end position="2255"/>
    </location>
</feature>
<dbReference type="SUPFAM" id="SSF56112">
    <property type="entry name" value="Protein kinase-like (PK-like)"/>
    <property type="match status" value="1"/>
</dbReference>
<evidence type="ECO:0000256" key="3">
    <source>
        <dbReference type="ARBA" id="ARBA00022527"/>
    </source>
</evidence>
<dbReference type="Gene3D" id="3.30.200.20">
    <property type="entry name" value="Phosphorylase Kinase, domain 1"/>
    <property type="match status" value="1"/>
</dbReference>
<feature type="compositionally biased region" description="Basic and acidic residues" evidence="13">
    <location>
        <begin position="1153"/>
        <end position="1353"/>
    </location>
</feature>
<dbReference type="FunFam" id="3.30.200.20:FF:000375">
    <property type="entry name" value="Cell division related protein kinase 2"/>
    <property type="match status" value="1"/>
</dbReference>
<dbReference type="CDD" id="cd00174">
    <property type="entry name" value="SH3"/>
    <property type="match status" value="1"/>
</dbReference>
<feature type="compositionally biased region" description="Low complexity" evidence="13">
    <location>
        <begin position="468"/>
        <end position="480"/>
    </location>
</feature>
<feature type="compositionally biased region" description="Pro residues" evidence="13">
    <location>
        <begin position="1720"/>
        <end position="1741"/>
    </location>
</feature>
<feature type="compositionally biased region" description="Polar residues" evidence="13">
    <location>
        <begin position="1448"/>
        <end position="1464"/>
    </location>
</feature>
<feature type="compositionally biased region" description="Pro residues" evidence="13">
    <location>
        <begin position="1017"/>
        <end position="1033"/>
    </location>
</feature>
<feature type="compositionally biased region" description="Low complexity" evidence="13">
    <location>
        <begin position="1529"/>
        <end position="1538"/>
    </location>
</feature>
<dbReference type="SUPFAM" id="SSF48065">
    <property type="entry name" value="DBL homology domain (DH-domain)"/>
    <property type="match status" value="1"/>
</dbReference>
<dbReference type="InterPro" id="IPR027267">
    <property type="entry name" value="AH/BAR_dom_sf"/>
</dbReference>
<evidence type="ECO:0000259" key="17">
    <source>
        <dbReference type="PROSITE" id="PS51021"/>
    </source>
</evidence>
<dbReference type="Pfam" id="PF00069">
    <property type="entry name" value="Pkinase"/>
    <property type="match status" value="1"/>
</dbReference>
<feature type="region of interest" description="Disordered" evidence="13">
    <location>
        <begin position="1006"/>
        <end position="1033"/>
    </location>
</feature>
<evidence type="ECO:0000256" key="2">
    <source>
        <dbReference type="ARBA" id="ARBA00022443"/>
    </source>
</evidence>
<evidence type="ECO:0000256" key="8">
    <source>
        <dbReference type="ARBA" id="ARBA00047811"/>
    </source>
</evidence>
<evidence type="ECO:0000313" key="19">
    <source>
        <dbReference type="Proteomes" id="UP000696485"/>
    </source>
</evidence>
<dbReference type="InterPro" id="IPR011009">
    <property type="entry name" value="Kinase-like_dom_sf"/>
</dbReference>
<dbReference type="Gene3D" id="1.20.900.10">
    <property type="entry name" value="Dbl homology (DH) domain"/>
    <property type="match status" value="1"/>
</dbReference>
<dbReference type="EMBL" id="JAAAUY010000153">
    <property type="protein sequence ID" value="KAF9334332.1"/>
    <property type="molecule type" value="Genomic_DNA"/>
</dbReference>
<dbReference type="PROSITE" id="PS51021">
    <property type="entry name" value="BAR"/>
    <property type="match status" value="1"/>
</dbReference>
<dbReference type="CDD" id="cd07840">
    <property type="entry name" value="STKc_CDK9_like"/>
    <property type="match status" value="1"/>
</dbReference>
<dbReference type="GO" id="GO:0030332">
    <property type="term" value="F:cyclin binding"/>
    <property type="evidence" value="ECO:0007669"/>
    <property type="project" value="TreeGrafter"/>
</dbReference>
<dbReference type="PROSITE" id="PS50002">
    <property type="entry name" value="SH3"/>
    <property type="match status" value="1"/>
</dbReference>
<dbReference type="PANTHER" id="PTHR24056:SF546">
    <property type="entry name" value="CYCLIN-DEPENDENT KINASE 12"/>
    <property type="match status" value="1"/>
</dbReference>
<dbReference type="PROSITE" id="PS00107">
    <property type="entry name" value="PROTEIN_KINASE_ATP"/>
    <property type="match status" value="1"/>
</dbReference>
<keyword evidence="4" id="KW-0808">Transferase</keyword>
<dbReference type="SMART" id="SM00220">
    <property type="entry name" value="S_TKc"/>
    <property type="match status" value="1"/>
</dbReference>
<dbReference type="Gene3D" id="2.30.30.40">
    <property type="entry name" value="SH3 Domains"/>
    <property type="match status" value="1"/>
</dbReference>
<gene>
    <name evidence="18" type="primary">CTK1</name>
    <name evidence="18" type="ORF">BG006_002322</name>
</gene>
<dbReference type="FunFam" id="1.10.510.10:FF:000415">
    <property type="entry name" value="CMGC/CDK/CRK7 protein kinase, variant"/>
    <property type="match status" value="1"/>
</dbReference>
<feature type="binding site" evidence="12">
    <location>
        <position position="577"/>
    </location>
    <ligand>
        <name>ATP</name>
        <dbReference type="ChEBI" id="CHEBI:30616"/>
    </ligand>
</feature>
<accession>A0A9P5SNV8</accession>
<feature type="region of interest" description="Disordered" evidence="13">
    <location>
        <begin position="1"/>
        <end position="56"/>
    </location>
</feature>
<keyword evidence="7 12" id="KW-0067">ATP-binding</keyword>
<dbReference type="SMART" id="SM00326">
    <property type="entry name" value="SH3"/>
    <property type="match status" value="1"/>
</dbReference>
<feature type="compositionally biased region" description="Basic and acidic residues" evidence="13">
    <location>
        <begin position="364"/>
        <end position="377"/>
    </location>
</feature>
<protein>
    <submittedName>
        <fullName evidence="18">Kinase subunit of RNA polymerase II carboxy-terminal domain kinase I</fullName>
    </submittedName>
</protein>
<feature type="compositionally biased region" description="Basic and acidic residues" evidence="13">
    <location>
        <begin position="155"/>
        <end position="248"/>
    </location>
</feature>
<feature type="region of interest" description="Disordered" evidence="13">
    <location>
        <begin position="1711"/>
        <end position="1762"/>
    </location>
</feature>
<dbReference type="Gene3D" id="1.10.510.10">
    <property type="entry name" value="Transferase(Phosphotransferase) domain 1"/>
    <property type="match status" value="1"/>
</dbReference>
<keyword evidence="6 18" id="KW-0418">Kinase</keyword>
<dbReference type="InterPro" id="IPR000719">
    <property type="entry name" value="Prot_kinase_dom"/>
</dbReference>
<feature type="compositionally biased region" description="Polar residues" evidence="13">
    <location>
        <begin position="1553"/>
        <end position="1562"/>
    </location>
</feature>
<evidence type="ECO:0000256" key="9">
    <source>
        <dbReference type="ARBA" id="ARBA00048367"/>
    </source>
</evidence>
<dbReference type="PROSITE" id="PS50011">
    <property type="entry name" value="PROTEIN_KINASE_DOM"/>
    <property type="match status" value="1"/>
</dbReference>
<dbReference type="GO" id="GO:0004693">
    <property type="term" value="F:cyclin-dependent protein serine/threonine kinase activity"/>
    <property type="evidence" value="ECO:0007669"/>
    <property type="project" value="UniProtKB-EC"/>
</dbReference>
<dbReference type="GO" id="GO:0005737">
    <property type="term" value="C:cytoplasm"/>
    <property type="evidence" value="ECO:0007669"/>
    <property type="project" value="InterPro"/>
</dbReference>
<dbReference type="SMART" id="SM00721">
    <property type="entry name" value="BAR"/>
    <property type="match status" value="1"/>
</dbReference>
<dbReference type="InterPro" id="IPR035899">
    <property type="entry name" value="DBL_dom_sf"/>
</dbReference>
<feature type="domain" description="Protein kinase" evidence="16">
    <location>
        <begin position="548"/>
        <end position="835"/>
    </location>
</feature>
<evidence type="ECO:0000259" key="15">
    <source>
        <dbReference type="PROSITE" id="PS50010"/>
    </source>
</evidence>
<sequence length="2375" mass="268086">MDNNTVAQAPDDVVNSSIVDAQAPETAPNPETPSSSAVAAATTSATDATTTPPTTKATITASFTVPAVAKPLPTPALPFQSARASESLYTGGYPSTSSFGRASARSGAAAAASAAALQLQRELDLQHEILGRKPQLAQDIVTKEPAIQPTFRDYGATRDWRREQSRDRRDRSKEREYDRESDRYSRSRYDRSRERDRDRHRDRYSRERSHDREREPERDRDYRHERGYRSDYHHHEEHSGDRDYRRPFKYDRHDRHDRHERYDRGDRYYREGKDYDSRSSHREYEYDESRSRSTRPDGQEVERERTVSGSGGHWREGDDDNESRGSKANDYIHHEHHRGRSMDRHHSRHGPPGPDHPHDHHRRPSMEYRRDLRRRSSAEMGYPAAEHHDGAHYRHSEAPRTPDSASHIPPPTQPASHAAYLPTQPSHSGHPTGHAAAHTGPPPRPPPPPPPPPPIHPLAHSTGHPVLHPGVHSAHSAHSAPHPPTQPAAHHSHTSHQAYPAHAAHPHPTTLHGIHAGVHPAMDSMPSHQYAYPMTFPSSLPLKSEDLYERVGQVGEGTYGKVYKARNKQTGEYVALKRIRMETEKDGFPITAMREIKLLQTLNHGHVVSLKELMVSKGAVYMVFEYMDHDLTGILGHPNLKFRPEHVKCLMKQLLDGLKFLHHKGVLHRDIKGSNLLVNKLGELKLADFGLARLFQKKTKRDYTNRVITLWYRPPELILGATAYGPEVDMWSAGCIMVELFTRKPIFQGHNEIMQLDNIWKTMGTPRKETWPDVEQLPWYELIKHLNSESRSSKFREMFDKVMSPAALDLAEALLSLDPKRRPTAAEALSKFDYFTKEQPEACLPADLPKIEGDWHEYESKQRKKAGTKLKHQHSQAHLPPPHSQHNPQHPQQEQHHQHQQPSMGKEDQIEDDRNLEAIRPTLSKKHSLSGAVKPSSEPSSASTTGPLGAGDSDIIMVEADSAPKRGPVLPETFVPPPNVSPSYLPHPALPTHPVPRPTVEIAIPGVVHGAASQSQLPPPPPPPLPPPPPPLLPVMPTYAHAVVDPLAKQPGSAPRASDSSMLIDPAVDPSQNRYQDTRAIPGFDQSRQVAAQVVAPLMTGESHRHAMGEDQEQDSQSIPIPTGPAGYSNSKGYHDGHEHEGGHYGYYGRGRHYNDYGRDRERDRERDRDRYRDYGRRREDYRGRDWSRERERDRGPGGGGRDRERGGREYDWYRDHAGRERDRAGGRDRNFDDDEYYYHRRDHNHDREGDRRDRDREKDDEQSQDLNRGRERGSERGPERDRGRDLDSEHDRDMSLSRERGYNRDRDYGGFKDLDDDFERALDRERERVRGHSRDHGRDFLEDKPMESRSERDDGEYDEEDGRQNDGRKGDDQSRFRSSAKRLKVLPQYSMQDSNALHLARSKSNGTEKRPPPPIRPKPTALSSPRTSEVPMASSSSTSVSALASAFQQNRSITTTDKSTPASFGNLRKAFERNPNSNPLFNEQRPSAPNARSTSTQKISSLHVPAPSNTRPRSVSSPAPPHHEPEELSSVSSGVEGIDNSQPDFGNLRARFQSQASLSGISLSKPESPRPKPKPAITPKPIVQTTPSPQPLRMSLDSSRFSPQPPSATGTPPPLAPSRLSLNYLRQPPRPPPMKAALLIRTPTPPRSPTPLQPQPQQHEEDEFEKNPFMGSDEDEPSPAAPVRHTASRTGSKIQQNPVFQQLNARPMVPSASKALASAPPPPPRTAPRPDSPQGPPPKLPSRSNSAALVEDTPEEAERKHRLDKRRRVVRELLETEISYSKDMLLLQEVYVTDMADSNLFTPADEKIIFTNLGDVITLTLDFIALLTPACGGDNTYDDSRTFVGEAFSQMQIHALTPPGHADYEQLVAVQKDMLLVAEEINEIKKRKDIVEKIVGSKKKNDSDFARTTQQLRQAVGGSEVTVDILFEALLEKFNLQQRLIREFVKHIQNWLISIKQYFDTQEAFALNLLETYSMVPIHRNDENSNIMLVKEYHKSMAQFSKTIGRELENRLKKTVYRSIEQFLKLFSGPLQVMKKREKKLLDYDNVRGMKERGDTIDKNMLESASAYTAINEQLVDELPKFLGLTTQYFEIIVMEFSKVQMYFYAQVKAKNHEFFVENIDAGARDLVPYLGQMNVFEDYAEAMMRPEGPVERMERISLLRNVYSDHVLAFDNSRDQIQKRRASSSLSYSRSRSSSNAPSPQPTSASASWHSKSASHGALVESPTSTEMGSLQAPIEPRYYPGEDENPFEMPESIFHDGSVASEEYEPFGSAAYSASGARPLSTASSYSYAEDQHNSRPPALDEGLDMDEIGIAQALFECTAIYPYQSNEDRQLNFEAGESIIVFGLNDDGWYFGKKVGKEATGWFPASHCIQI</sequence>
<comment type="catalytic activity">
    <reaction evidence="8">
        <text>L-threonyl-[protein] + ATP = O-phospho-L-threonyl-[protein] + ADP + H(+)</text>
        <dbReference type="Rhea" id="RHEA:46608"/>
        <dbReference type="Rhea" id="RHEA-COMP:11060"/>
        <dbReference type="Rhea" id="RHEA-COMP:11605"/>
        <dbReference type="ChEBI" id="CHEBI:15378"/>
        <dbReference type="ChEBI" id="CHEBI:30013"/>
        <dbReference type="ChEBI" id="CHEBI:30616"/>
        <dbReference type="ChEBI" id="CHEBI:61977"/>
        <dbReference type="ChEBI" id="CHEBI:456216"/>
        <dbReference type="EC" id="2.7.11.22"/>
    </reaction>
</comment>
<dbReference type="Proteomes" id="UP000696485">
    <property type="component" value="Unassembled WGS sequence"/>
</dbReference>
<reference evidence="18" key="1">
    <citation type="journal article" date="2020" name="Fungal Divers.">
        <title>Resolving the Mortierellaceae phylogeny through synthesis of multi-gene phylogenetics and phylogenomics.</title>
        <authorList>
            <person name="Vandepol N."/>
            <person name="Liber J."/>
            <person name="Desiro A."/>
            <person name="Na H."/>
            <person name="Kennedy M."/>
            <person name="Barry K."/>
            <person name="Grigoriev I.V."/>
            <person name="Miller A.N."/>
            <person name="O'Donnell K."/>
            <person name="Stajich J.E."/>
            <person name="Bonito G."/>
        </authorList>
    </citation>
    <scope>NUCLEOTIDE SEQUENCE</scope>
    <source>
        <strain evidence="18">NVP1</strain>
    </source>
</reference>
<evidence type="ECO:0000259" key="16">
    <source>
        <dbReference type="PROSITE" id="PS50011"/>
    </source>
</evidence>
<dbReference type="SUPFAM" id="SSF103657">
    <property type="entry name" value="BAR/IMD domain-like"/>
    <property type="match status" value="1"/>
</dbReference>
<dbReference type="InterPro" id="IPR008271">
    <property type="entry name" value="Ser/Thr_kinase_AS"/>
</dbReference>
<feature type="domain" description="SH3" evidence="14">
    <location>
        <begin position="2316"/>
        <end position="2375"/>
    </location>
</feature>
<feature type="region of interest" description="Disordered" evidence="13">
    <location>
        <begin position="141"/>
        <end position="248"/>
    </location>
</feature>
<feature type="compositionally biased region" description="Polar residues" evidence="13">
    <location>
        <begin position="1475"/>
        <end position="1501"/>
    </location>
</feature>
<feature type="compositionally biased region" description="Low complexity" evidence="13">
    <location>
        <begin position="2185"/>
        <end position="2220"/>
    </location>
</feature>
<feature type="domain" description="DH" evidence="15">
    <location>
        <begin position="1766"/>
        <end position="1849"/>
    </location>
</feature>
<feature type="compositionally biased region" description="Basic and acidic residues" evidence="13">
    <location>
        <begin position="1133"/>
        <end position="1143"/>
    </location>
</feature>
<dbReference type="InterPro" id="IPR004148">
    <property type="entry name" value="BAR_dom"/>
</dbReference>
<dbReference type="GO" id="GO:0008353">
    <property type="term" value="F:RNA polymerase II CTD heptapeptide repeat kinase activity"/>
    <property type="evidence" value="ECO:0007669"/>
    <property type="project" value="UniProtKB-EC"/>
</dbReference>
<feature type="compositionally biased region" description="Pro residues" evidence="13">
    <location>
        <begin position="1644"/>
        <end position="1655"/>
    </location>
</feature>
<feature type="compositionally biased region" description="Basic residues" evidence="13">
    <location>
        <begin position="334"/>
        <end position="349"/>
    </location>
</feature>
<evidence type="ECO:0000256" key="10">
    <source>
        <dbReference type="ARBA" id="ARBA00049280"/>
    </source>
</evidence>
<organism evidence="18 19">
    <name type="scientific">Podila minutissima</name>
    <dbReference type="NCBI Taxonomy" id="64525"/>
    <lineage>
        <taxon>Eukaryota</taxon>
        <taxon>Fungi</taxon>
        <taxon>Fungi incertae sedis</taxon>
        <taxon>Mucoromycota</taxon>
        <taxon>Mortierellomycotina</taxon>
        <taxon>Mortierellomycetes</taxon>
        <taxon>Mortierellales</taxon>
        <taxon>Mortierellaceae</taxon>
        <taxon>Podila</taxon>
    </lineage>
</organism>
<keyword evidence="5 12" id="KW-0547">Nucleotide-binding</keyword>
<dbReference type="Gene3D" id="1.20.1270.60">
    <property type="entry name" value="Arfaptin homology (AH) domain/BAR domain"/>
    <property type="match status" value="1"/>
</dbReference>
<feature type="compositionally biased region" description="Low complexity" evidence="13">
    <location>
        <begin position="1434"/>
        <end position="1447"/>
    </location>
</feature>
<dbReference type="PROSITE" id="PS00108">
    <property type="entry name" value="PROTEIN_KINASE_ST"/>
    <property type="match status" value="1"/>
</dbReference>
<dbReference type="SUPFAM" id="SSF50044">
    <property type="entry name" value="SH3-domain"/>
    <property type="match status" value="1"/>
</dbReference>
<evidence type="ECO:0000256" key="6">
    <source>
        <dbReference type="ARBA" id="ARBA00022777"/>
    </source>
</evidence>
<feature type="region of interest" description="Disordered" evidence="13">
    <location>
        <begin position="859"/>
        <end position="909"/>
    </location>
</feature>
<feature type="compositionally biased region" description="Basic and acidic residues" evidence="13">
    <location>
        <begin position="385"/>
        <end position="400"/>
    </location>
</feature>
<dbReference type="InterPro" id="IPR017441">
    <property type="entry name" value="Protein_kinase_ATP_BS"/>
</dbReference>
<keyword evidence="2 11" id="KW-0728">SH3 domain</keyword>
<dbReference type="InterPro" id="IPR000219">
    <property type="entry name" value="DH_dom"/>
</dbReference>
<dbReference type="Pfam" id="PF00018">
    <property type="entry name" value="SH3_1"/>
    <property type="match status" value="1"/>
</dbReference>
<dbReference type="PROSITE" id="PS50010">
    <property type="entry name" value="DH_2"/>
    <property type="match status" value="1"/>
</dbReference>
<feature type="compositionally biased region" description="Polar residues" evidence="13">
    <location>
        <begin position="1689"/>
        <end position="1699"/>
    </location>
</feature>
<evidence type="ECO:0000259" key="14">
    <source>
        <dbReference type="PROSITE" id="PS50002"/>
    </source>
</evidence>
<evidence type="ECO:0000256" key="7">
    <source>
        <dbReference type="ARBA" id="ARBA00022840"/>
    </source>
</evidence>
<evidence type="ECO:0000256" key="12">
    <source>
        <dbReference type="PROSITE-ProRule" id="PRU10141"/>
    </source>
</evidence>
<evidence type="ECO:0000313" key="18">
    <source>
        <dbReference type="EMBL" id="KAF9334332.1"/>
    </source>
</evidence>
<keyword evidence="19" id="KW-1185">Reference proteome</keyword>
<feature type="region of interest" description="Disordered" evidence="13">
    <location>
        <begin position="922"/>
        <end position="974"/>
    </location>
</feature>
<comment type="caution">
    <text evidence="18">The sequence shown here is derived from an EMBL/GenBank/DDBJ whole genome shotgun (WGS) entry which is preliminary data.</text>
</comment>
<feature type="compositionally biased region" description="Pro residues" evidence="13">
    <location>
        <begin position="440"/>
        <end position="456"/>
    </location>
</feature>
<dbReference type="InterPro" id="IPR036028">
    <property type="entry name" value="SH3-like_dom_sf"/>
</dbReference>
<proteinExistence type="inferred from homology"/>
<dbReference type="GO" id="GO:0005085">
    <property type="term" value="F:guanyl-nucleotide exchange factor activity"/>
    <property type="evidence" value="ECO:0007669"/>
    <property type="project" value="InterPro"/>
</dbReference>
<dbReference type="GO" id="GO:0032968">
    <property type="term" value="P:positive regulation of transcription elongation by RNA polymerase II"/>
    <property type="evidence" value="ECO:0007669"/>
    <property type="project" value="TreeGrafter"/>
</dbReference>
<feature type="compositionally biased region" description="Basic and acidic residues" evidence="13">
    <location>
        <begin position="270"/>
        <end position="306"/>
    </location>
</feature>
<feature type="compositionally biased region" description="Basic residues" evidence="13">
    <location>
        <begin position="862"/>
        <end position="875"/>
    </location>
</feature>
<dbReference type="GO" id="GO:0008024">
    <property type="term" value="C:cyclin/CDK positive transcription elongation factor complex"/>
    <property type="evidence" value="ECO:0007669"/>
    <property type="project" value="TreeGrafter"/>
</dbReference>